<keyword evidence="9" id="KW-1185">Reference proteome</keyword>
<feature type="transmembrane region" description="Helical" evidence="6">
    <location>
        <begin position="246"/>
        <end position="266"/>
    </location>
</feature>
<feature type="transmembrane region" description="Helical" evidence="6">
    <location>
        <begin position="522"/>
        <end position="542"/>
    </location>
</feature>
<dbReference type="InParanoid" id="Q2HCJ0"/>
<reference evidence="9" key="1">
    <citation type="journal article" date="2015" name="Genome Announc.">
        <title>Draft genome sequence of the cellulolytic fungus Chaetomium globosum.</title>
        <authorList>
            <person name="Cuomo C.A."/>
            <person name="Untereiner W.A."/>
            <person name="Ma L.-J."/>
            <person name="Grabherr M."/>
            <person name="Birren B.W."/>
        </authorList>
    </citation>
    <scope>NUCLEOTIDE SEQUENCE [LARGE SCALE GENOMIC DNA]</scope>
    <source>
        <strain evidence="9">ATCC 6205 / CBS 148.51 / DSM 1962 / NBRC 6347 / NRRL 1970</strain>
    </source>
</reference>
<feature type="transmembrane region" description="Helical" evidence="6">
    <location>
        <begin position="411"/>
        <end position="433"/>
    </location>
</feature>
<dbReference type="Proteomes" id="UP000001056">
    <property type="component" value="Unassembled WGS sequence"/>
</dbReference>
<keyword evidence="4 6" id="KW-0472">Membrane</keyword>
<keyword evidence="3 6" id="KW-1133">Transmembrane helix</keyword>
<keyword evidence="2 6" id="KW-0812">Transmembrane</keyword>
<evidence type="ECO:0000256" key="1">
    <source>
        <dbReference type="ARBA" id="ARBA00004141"/>
    </source>
</evidence>
<feature type="transmembrane region" description="Helical" evidence="6">
    <location>
        <begin position="278"/>
        <end position="297"/>
    </location>
</feature>
<feature type="transmembrane region" description="Helical" evidence="6">
    <location>
        <begin position="354"/>
        <end position="371"/>
    </location>
</feature>
<evidence type="ECO:0000256" key="5">
    <source>
        <dbReference type="SAM" id="MobiDB-lite"/>
    </source>
</evidence>
<evidence type="ECO:0000256" key="3">
    <source>
        <dbReference type="ARBA" id="ARBA00022989"/>
    </source>
</evidence>
<feature type="transmembrane region" description="Helical" evidence="6">
    <location>
        <begin position="317"/>
        <end position="342"/>
    </location>
</feature>
<evidence type="ECO:0000313" key="9">
    <source>
        <dbReference type="Proteomes" id="UP000001056"/>
    </source>
</evidence>
<dbReference type="PANTHER" id="PTHR23501">
    <property type="entry name" value="MAJOR FACILITATOR SUPERFAMILY"/>
    <property type="match status" value="1"/>
</dbReference>
<dbReference type="PROSITE" id="PS50850">
    <property type="entry name" value="MFS"/>
    <property type="match status" value="1"/>
</dbReference>
<feature type="transmembrane region" description="Helical" evidence="6">
    <location>
        <begin position="445"/>
        <end position="468"/>
    </location>
</feature>
<feature type="domain" description="Major facilitator superfamily (MFS) profile" evidence="7">
    <location>
        <begin position="53"/>
        <end position="545"/>
    </location>
</feature>
<dbReference type="FunCoup" id="Q2HCJ0">
    <property type="interactions" value="56"/>
</dbReference>
<evidence type="ECO:0000313" key="8">
    <source>
        <dbReference type="EMBL" id="EAQ93829.1"/>
    </source>
</evidence>
<feature type="transmembrane region" description="Helical" evidence="6">
    <location>
        <begin position="117"/>
        <end position="137"/>
    </location>
</feature>
<comment type="subcellular location">
    <subcellularLocation>
        <location evidence="1">Membrane</location>
        <topology evidence="1">Multi-pass membrane protein</topology>
    </subcellularLocation>
</comment>
<feature type="compositionally biased region" description="Basic and acidic residues" evidence="5">
    <location>
        <begin position="1"/>
        <end position="11"/>
    </location>
</feature>
<dbReference type="EMBL" id="CH408029">
    <property type="protein sequence ID" value="EAQ93829.1"/>
    <property type="molecule type" value="Genomic_DNA"/>
</dbReference>
<dbReference type="AlphaFoldDB" id="Q2HCJ0"/>
<dbReference type="GeneID" id="4387360"/>
<dbReference type="InterPro" id="IPR011701">
    <property type="entry name" value="MFS"/>
</dbReference>
<feature type="transmembrane region" description="Helical" evidence="6">
    <location>
        <begin position="203"/>
        <end position="225"/>
    </location>
</feature>
<dbReference type="InterPro" id="IPR020846">
    <property type="entry name" value="MFS_dom"/>
</dbReference>
<proteinExistence type="predicted"/>
<gene>
    <name evidence="8" type="ORF">CHGG_02064</name>
</gene>
<dbReference type="SUPFAM" id="SSF103473">
    <property type="entry name" value="MFS general substrate transporter"/>
    <property type="match status" value="2"/>
</dbReference>
<accession>Q2HCJ0</accession>
<feature type="transmembrane region" description="Helical" evidence="6">
    <location>
        <begin position="51"/>
        <end position="71"/>
    </location>
</feature>
<dbReference type="OMA" id="LFMGLNM"/>
<protein>
    <recommendedName>
        <fullName evidence="7">Major facilitator superfamily (MFS) profile domain-containing protein</fullName>
    </recommendedName>
</protein>
<organism evidence="8 9">
    <name type="scientific">Chaetomium globosum (strain ATCC 6205 / CBS 148.51 / DSM 1962 / NBRC 6347 / NRRL 1970)</name>
    <name type="common">Soil fungus</name>
    <dbReference type="NCBI Taxonomy" id="306901"/>
    <lineage>
        <taxon>Eukaryota</taxon>
        <taxon>Fungi</taxon>
        <taxon>Dikarya</taxon>
        <taxon>Ascomycota</taxon>
        <taxon>Pezizomycotina</taxon>
        <taxon>Sordariomycetes</taxon>
        <taxon>Sordariomycetidae</taxon>
        <taxon>Sordariales</taxon>
        <taxon>Chaetomiaceae</taxon>
        <taxon>Chaetomium</taxon>
    </lineage>
</organism>
<dbReference type="VEuPathDB" id="FungiDB:CHGG_02064"/>
<evidence type="ECO:0000256" key="2">
    <source>
        <dbReference type="ARBA" id="ARBA00022692"/>
    </source>
</evidence>
<dbReference type="PANTHER" id="PTHR23501:SF155">
    <property type="entry name" value="EFFLUX PUMP AFOB"/>
    <property type="match status" value="1"/>
</dbReference>
<evidence type="ECO:0000256" key="6">
    <source>
        <dbReference type="SAM" id="Phobius"/>
    </source>
</evidence>
<feature type="transmembrane region" description="Helical" evidence="6">
    <location>
        <begin position="176"/>
        <end position="197"/>
    </location>
</feature>
<dbReference type="CDD" id="cd17502">
    <property type="entry name" value="MFS_Azr1_MDR_like"/>
    <property type="match status" value="1"/>
</dbReference>
<feature type="region of interest" description="Disordered" evidence="5">
    <location>
        <begin position="1"/>
        <end position="43"/>
    </location>
</feature>
<dbReference type="eggNOG" id="KOG0254">
    <property type="taxonomic scope" value="Eukaryota"/>
</dbReference>
<dbReference type="HOGENOM" id="CLU_000960_22_1_1"/>
<dbReference type="Gene3D" id="1.20.1720.10">
    <property type="entry name" value="Multidrug resistance protein D"/>
    <property type="match status" value="1"/>
</dbReference>
<name>Q2HCJ0_CHAGB</name>
<evidence type="ECO:0000256" key="4">
    <source>
        <dbReference type="ARBA" id="ARBA00023136"/>
    </source>
</evidence>
<sequence length="558" mass="59649">MAVASTDRHPDMPQSSEASDGSLGLTKDTEKSEPDSTTESSREYPTGITRALIIGPVTLTYFLFFLDLAVLSTATPAITSEFNSLVDVGWYGGAYQLGSSAFQPLTGKIFRYFSIKWSFLAFFFVFEVGSLLCGAAQNSPMFIIGRVIAGVGSSGISNGALTIISAVLPPREQARFLGVNMGLGQLGLALGPIIGGLFTEYVSWRWCFYINLPVGGVVAVLLLLFRIPEHEAKPPAREVLGTAIKSLDLPGFMLISPSAVMFLLGLQYGGNQFSWNSSVVIGLLVGAAAMFVLFLFWERRQGDDAMVPFAMMTHRIIWSAAGNMFFLMASILVADFYLAIYFQAVHDDSPLMSGVHMLPTTLGIVLFTMISGTMIEMLGYYLPWVVSGGALSAIGYGLLSLLSPTTTVANWIGYQVLYGVGGGCMAAGAYIAIQNLVPTPQIPTAMSIIIFSQNMGGAVSLVAANAIFSNTLRSQLQERLPVTGIAPDMIINSGVRSVRALVPRGAPLAAVLQAYSNSADTVMYLGVAVSVAAFAFAWGLGWKDIRVVRKLNAIKADS</sequence>
<dbReference type="GO" id="GO:0022857">
    <property type="term" value="F:transmembrane transporter activity"/>
    <property type="evidence" value="ECO:0007669"/>
    <property type="project" value="InterPro"/>
</dbReference>
<evidence type="ECO:0000259" key="7">
    <source>
        <dbReference type="PROSITE" id="PS50850"/>
    </source>
</evidence>
<dbReference type="Pfam" id="PF07690">
    <property type="entry name" value="MFS_1"/>
    <property type="match status" value="1"/>
</dbReference>
<dbReference type="OrthoDB" id="10021397at2759"/>
<dbReference type="RefSeq" id="XP_001221285.1">
    <property type="nucleotide sequence ID" value="XM_001221284.1"/>
</dbReference>
<dbReference type="Gene3D" id="1.20.1250.20">
    <property type="entry name" value="MFS general substrate transporter like domains"/>
    <property type="match status" value="1"/>
</dbReference>
<dbReference type="InterPro" id="IPR036259">
    <property type="entry name" value="MFS_trans_sf"/>
</dbReference>
<feature type="transmembrane region" description="Helical" evidence="6">
    <location>
        <begin position="143"/>
        <end position="164"/>
    </location>
</feature>
<dbReference type="GO" id="GO:0005886">
    <property type="term" value="C:plasma membrane"/>
    <property type="evidence" value="ECO:0007669"/>
    <property type="project" value="TreeGrafter"/>
</dbReference>
<feature type="transmembrane region" description="Helical" evidence="6">
    <location>
        <begin position="378"/>
        <end position="399"/>
    </location>
</feature>